<protein>
    <submittedName>
        <fullName evidence="1">Uncharacterized protein</fullName>
    </submittedName>
</protein>
<gene>
    <name evidence="1" type="ORF">QFC24_006156</name>
</gene>
<name>A0ACC2X466_9TREE</name>
<dbReference type="EMBL" id="JASBWV010000028">
    <property type="protein sequence ID" value="KAJ9118503.1"/>
    <property type="molecule type" value="Genomic_DNA"/>
</dbReference>
<sequence length="2200" mass="233201">MTIPQPSSGLYQNTSIHPHPLLCLEEEHTLCPHKRMGKNKKKSQRPPTVVPPAQPEAGPLSAVTTTSSVTDVPVVETKADELPISEKQEVEEQAQDDGEELVLLGKVEAVHTEIPGEVVTPAHEQEAEQEPATSDIPASLEQPIEVSEPQSEEVLFAAEEPRQQDELFENLGKPHSQIEAVTEDQTPIQHSLPRASQAEEPASITPSSQEQTTSALHPKTEEDLFALVDTTEHDDLFANIGKPQAEAESPTKTLLPIHSSLDHVTISSDAPKGEYQGVFDISEHQVSSVLVKEQDVQGSPVKVLDHKEEAPIEHPVEEEPTLSEKARSESVEEREEPVSLDQTHQPDTEDDLFGESSAPEATSFFDQTALPPIATSAFNESQPETSHPEKSLLTHDKVITAGESAAKEEDDADLLFGADAEPTDFDIAVKDQSHPSLANERSDSPHQPPVTNDSSDLFGSSDVAEPDLFGIPAASNQEDDLFAAVGQSGVTDDLFGSSRHEQAKEEDIFASRQETEQELDLFGSTGETGHDLDFITNPAPVAQASAAEPLANPTEPTKQRVEDMDLDAAGVPQGWVDEQGGWNWYTAEERLDVARGMFGDEQEVEAEQPSSAAEPANNHVDVASAPNTYAPQQLSSPSSYNPAPQSSYAPPTNTFNYAPAANSAPTAPAAYDPYKPAPTAPSTSRNAYSPASQSSGFNAYQRPIAASPSQGQVNPPARTFSPYDPPAKIVSQAHVFTPPAPVLTAEPAFQPSVGRSATKPSPALVRMKTSTAYDPPMIPVTKALSRPASAAPVITPFAPSGLPASFSAASVGTEHRPPPGVTPPPPSGPPRGPSRVTSPASIAGRNVSMPLQRQSQPVPSVLTQPPTPNAYDPPTLPAMPNRPASRVAASALGIGGVPAVASRASHQSPLPPPPISRSVSAMNPPPRGPASVARSPQVRSHTQLPLQPVPSDHEHPPSQAVPPGVSAYSPAPAAAGLPPQQHMSLPRPPKAAPSTVSQPPHYGQPPRVSSPLIHGVPSSQYQPPPFSRPSSGMNGIAHRPPSTDAAITPYPNENHARQSVDLQSAQEESHGHMQPEQREEVSRNQPSPTRNELSWLACQKQYTQEPSGSGEGDDFDPEGGAFKEEEEEHQVLEYSYAPSTTRVRPSLGQDTFAPPSKSAHGRLPLPTGDNQISDPYAPQTRTTNDTPPAHTAPASHIPARPATAPYADYALDPYAPHLPTAQPHMSVSAYPTSVPLLVPSSPSVKTSAMPMEPYSQQHEKPPSVSAYDPADVVGQPSADESHLARASPAARRVPCVSFGPHGKLVVAFQRDPEAESSAQVTSLAYGDSSSGLPVHIRRLADSLPPLAEMSGTTQWPGPLLTDPQASKTSTVEKKKRDTLNAFLTERIQEIESGLPYLSASGKDIVTRANQEATMLLYQIAQLMLKHDGRVLTSDPAAHAELKALLPKLSDSVPRSVVADSVSDSLGAPTDMHFLSECLLKGDQQAALTYAKERNMWSHALLLAAGIDSATWTSTVSEFVKATVQGAGADDSRAVLATAYSIYGQGGPALVEQIPNADLPSIWRNSLATIVASSKPNDATYIIALAEKLKKQGLIEAAHLCYVLSPMIIAWQQSRPDSPVSLIGSSETDQQTEATLISEIMEYAIWLRPIPKGAESFQGVPHLLQYKVNKAATLFAAGEAALAKRYCEAVIASLRLRKVPDQASQLLKLQLQNLLSQINGEDFSVSSAKGLPKPKLENLGSWFEGTLTKFIAGEEPESGDAKASGHMKKASSGSAGIGPFSHFSAITPEATPALPSRTMSTYDIPAAAYAPPIPRSGSAMSYRSQPVAQPPAHQRPTSAMSYGRQEPRLSALSQVNTQANETTGYEPSGYSPSGYAPASHGHSDAPALDSEPQQTEEKPSSKSYEPAQEEVHAVEIPSWGQSYTFEDTDNQPDADEGTGEDAGSFINPMANFITPAVSTQPSAAPTPPIPYQPRSNDVNLEDEDEDDLGLGNASNKKKAAGPAAAPAPKPSAPTSNYAPPAKENHVVETQTEESEKPKESPKPNATGGSWLGRLWGKGGTAEASTSGPVKAKLGNESSMYYDKELKRWVTKGPGGQPEAPKAAPPPPRTPRPSTPAAAPSPNTAMPPASRPASAAPPAPGTGPMRSQTATPAMSGLATPPTRPASSATVGDPPIGNALAPPPARKGTAGKKGIRARYVEIT</sequence>
<accession>A0ACC2X466</accession>
<comment type="caution">
    <text evidence="1">The sequence shown here is derived from an EMBL/GenBank/DDBJ whole genome shotgun (WGS) entry which is preliminary data.</text>
</comment>
<keyword evidence="2" id="KW-1185">Reference proteome</keyword>
<proteinExistence type="predicted"/>
<evidence type="ECO:0000313" key="2">
    <source>
        <dbReference type="Proteomes" id="UP001234202"/>
    </source>
</evidence>
<organism evidence="1 2">
    <name type="scientific">Naganishia onofrii</name>
    <dbReference type="NCBI Taxonomy" id="1851511"/>
    <lineage>
        <taxon>Eukaryota</taxon>
        <taxon>Fungi</taxon>
        <taxon>Dikarya</taxon>
        <taxon>Basidiomycota</taxon>
        <taxon>Agaricomycotina</taxon>
        <taxon>Tremellomycetes</taxon>
        <taxon>Filobasidiales</taxon>
        <taxon>Filobasidiaceae</taxon>
        <taxon>Naganishia</taxon>
    </lineage>
</organism>
<dbReference type="Proteomes" id="UP001234202">
    <property type="component" value="Unassembled WGS sequence"/>
</dbReference>
<evidence type="ECO:0000313" key="1">
    <source>
        <dbReference type="EMBL" id="KAJ9118503.1"/>
    </source>
</evidence>
<reference evidence="1" key="1">
    <citation type="submission" date="2023-04" db="EMBL/GenBank/DDBJ databases">
        <title>Draft Genome sequencing of Naganishia species isolated from polar environments using Oxford Nanopore Technology.</title>
        <authorList>
            <person name="Leo P."/>
            <person name="Venkateswaran K."/>
        </authorList>
    </citation>
    <scope>NUCLEOTIDE SEQUENCE</scope>
    <source>
        <strain evidence="1">DBVPG 5303</strain>
    </source>
</reference>